<dbReference type="GO" id="GO:1990904">
    <property type="term" value="C:ribonucleoprotein complex"/>
    <property type="evidence" value="ECO:0007669"/>
    <property type="project" value="UniProtKB-KW"/>
</dbReference>
<evidence type="ECO:0000313" key="4">
    <source>
        <dbReference type="EMBL" id="KAK2950224.1"/>
    </source>
</evidence>
<dbReference type="Proteomes" id="UP001281761">
    <property type="component" value="Unassembled WGS sequence"/>
</dbReference>
<protein>
    <submittedName>
        <fullName evidence="4">Heterogeneous nuclear ribonucleoprotein L</fullName>
    </submittedName>
</protein>
<gene>
    <name evidence="4" type="ORF">BLNAU_14808</name>
</gene>
<dbReference type="InterPro" id="IPR012677">
    <property type="entry name" value="Nucleotide-bd_a/b_plait_sf"/>
</dbReference>
<dbReference type="Pfam" id="PF11835">
    <property type="entry name" value="RRM_8"/>
    <property type="match status" value="1"/>
</dbReference>
<dbReference type="InterPro" id="IPR035979">
    <property type="entry name" value="RBD_domain_sf"/>
</dbReference>
<accession>A0ABQ9XEV5</accession>
<feature type="domain" description="PTBP1-like RNA recognition motif 2" evidence="3">
    <location>
        <begin position="106"/>
        <end position="179"/>
    </location>
</feature>
<dbReference type="PANTHER" id="PTHR15592">
    <property type="entry name" value="MATRIN 3/NUCLEAR PROTEIN 220-RELATED"/>
    <property type="match status" value="1"/>
</dbReference>
<dbReference type="EMBL" id="JARBJD010000140">
    <property type="protein sequence ID" value="KAK2950224.1"/>
    <property type="molecule type" value="Genomic_DNA"/>
</dbReference>
<dbReference type="SUPFAM" id="SSF54928">
    <property type="entry name" value="RNA-binding domain, RBD"/>
    <property type="match status" value="2"/>
</dbReference>
<evidence type="ECO:0000313" key="5">
    <source>
        <dbReference type="Proteomes" id="UP001281761"/>
    </source>
</evidence>
<proteinExistence type="predicted"/>
<keyword evidence="2" id="KW-0694">RNA-binding</keyword>
<sequence>MKSQNPPTKVLHIRTASPNEKEVDLNYILPFLSNFGTVVYVVTMPRIRQALAEMDTVESARKAFDYSRGNILDIQGKGFYLEYSRSETINREPSYRRTLVEHRGERILLATVHNPLYPMTIDIVSSILQPYNVQRVVIFHTNGIQFLAEFGTAEEAEKAKDALDGREIYANCCLLKMVYSTETQSLNVRYNNDKTRDFTNPNLPTGPM</sequence>
<evidence type="ECO:0000256" key="2">
    <source>
        <dbReference type="ARBA" id="ARBA00022884"/>
    </source>
</evidence>
<organism evidence="4 5">
    <name type="scientific">Blattamonas nauphoetae</name>
    <dbReference type="NCBI Taxonomy" id="2049346"/>
    <lineage>
        <taxon>Eukaryota</taxon>
        <taxon>Metamonada</taxon>
        <taxon>Preaxostyla</taxon>
        <taxon>Oxymonadida</taxon>
        <taxon>Blattamonas</taxon>
    </lineage>
</organism>
<keyword evidence="5" id="KW-1185">Reference proteome</keyword>
<dbReference type="Gene3D" id="3.30.70.330">
    <property type="match status" value="2"/>
</dbReference>
<comment type="caution">
    <text evidence="4">The sequence shown here is derived from an EMBL/GenBank/DDBJ whole genome shotgun (WGS) entry which is preliminary data.</text>
</comment>
<dbReference type="InterPro" id="IPR021790">
    <property type="entry name" value="PTBP1-like_RRM2"/>
</dbReference>
<evidence type="ECO:0000259" key="3">
    <source>
        <dbReference type="Pfam" id="PF11835"/>
    </source>
</evidence>
<keyword evidence="4" id="KW-0687">Ribonucleoprotein</keyword>
<keyword evidence="1" id="KW-0677">Repeat</keyword>
<evidence type="ECO:0000256" key="1">
    <source>
        <dbReference type="ARBA" id="ARBA00022737"/>
    </source>
</evidence>
<name>A0ABQ9XEV5_9EUKA</name>
<reference evidence="4 5" key="1">
    <citation type="journal article" date="2022" name="bioRxiv">
        <title>Genomics of Preaxostyla Flagellates Illuminates Evolutionary Transitions and the Path Towards Mitochondrial Loss.</title>
        <authorList>
            <person name="Novak L.V.F."/>
            <person name="Treitli S.C."/>
            <person name="Pyrih J."/>
            <person name="Halakuc P."/>
            <person name="Pipaliya S.V."/>
            <person name="Vacek V."/>
            <person name="Brzon O."/>
            <person name="Soukal P."/>
            <person name="Eme L."/>
            <person name="Dacks J.B."/>
            <person name="Karnkowska A."/>
            <person name="Elias M."/>
            <person name="Hampl V."/>
        </authorList>
    </citation>
    <scope>NUCLEOTIDE SEQUENCE [LARGE SCALE GENOMIC DNA]</scope>
    <source>
        <strain evidence="4">NAU3</strain>
        <tissue evidence="4">Gut</tissue>
    </source>
</reference>